<dbReference type="Pfam" id="PF00892">
    <property type="entry name" value="EamA"/>
    <property type="match status" value="1"/>
</dbReference>
<dbReference type="GO" id="GO:0005886">
    <property type="term" value="C:plasma membrane"/>
    <property type="evidence" value="ECO:0007669"/>
    <property type="project" value="UniProtKB-SubCell"/>
</dbReference>
<dbReference type="EMBL" id="FN649733">
    <property type="protein sequence ID" value="CBN76854.1"/>
    <property type="molecule type" value="Genomic_DNA"/>
</dbReference>
<evidence type="ECO:0000259" key="7">
    <source>
        <dbReference type="Pfam" id="PF00892"/>
    </source>
</evidence>
<feature type="domain" description="EamA" evidence="7">
    <location>
        <begin position="90"/>
        <end position="211"/>
    </location>
</feature>
<gene>
    <name evidence="8" type="ORF">Esi_0023_0088</name>
</gene>
<name>D8LIX0_ECTSI</name>
<keyword evidence="3" id="KW-0812">Transmembrane</keyword>
<evidence type="ECO:0000256" key="2">
    <source>
        <dbReference type="ARBA" id="ARBA00022475"/>
    </source>
</evidence>
<dbReference type="Proteomes" id="UP000002630">
    <property type="component" value="Linkage Group LG08"/>
</dbReference>
<proteinExistence type="predicted"/>
<keyword evidence="2" id="KW-1003">Cell membrane</keyword>
<keyword evidence="9" id="KW-1185">Reference proteome</keyword>
<evidence type="ECO:0000313" key="9">
    <source>
        <dbReference type="Proteomes" id="UP000002630"/>
    </source>
</evidence>
<evidence type="ECO:0000313" key="8">
    <source>
        <dbReference type="EMBL" id="CBN76854.1"/>
    </source>
</evidence>
<dbReference type="PANTHER" id="PTHR42920:SF5">
    <property type="entry name" value="EAMA DOMAIN-CONTAINING PROTEIN"/>
    <property type="match status" value="1"/>
</dbReference>
<dbReference type="InterPro" id="IPR051258">
    <property type="entry name" value="Diverse_Substrate_Transporter"/>
</dbReference>
<dbReference type="SUPFAM" id="SSF103481">
    <property type="entry name" value="Multidrug resistance efflux transporter EmrE"/>
    <property type="match status" value="1"/>
</dbReference>
<dbReference type="PANTHER" id="PTHR42920">
    <property type="entry name" value="OS03G0707200 PROTEIN-RELATED"/>
    <property type="match status" value="1"/>
</dbReference>
<dbReference type="InterPro" id="IPR000620">
    <property type="entry name" value="EamA_dom"/>
</dbReference>
<reference evidence="8 9" key="1">
    <citation type="journal article" date="2010" name="Nature">
        <title>The Ectocarpus genome and the independent evolution of multicellularity in brown algae.</title>
        <authorList>
            <person name="Cock J.M."/>
            <person name="Sterck L."/>
            <person name="Rouze P."/>
            <person name="Scornet D."/>
            <person name="Allen A.E."/>
            <person name="Amoutzias G."/>
            <person name="Anthouard V."/>
            <person name="Artiguenave F."/>
            <person name="Aury J.M."/>
            <person name="Badger J.H."/>
            <person name="Beszteri B."/>
            <person name="Billiau K."/>
            <person name="Bonnet E."/>
            <person name="Bothwell J.H."/>
            <person name="Bowler C."/>
            <person name="Boyen C."/>
            <person name="Brownlee C."/>
            <person name="Carrano C.J."/>
            <person name="Charrier B."/>
            <person name="Cho G.Y."/>
            <person name="Coelho S.M."/>
            <person name="Collen J."/>
            <person name="Corre E."/>
            <person name="Da Silva C."/>
            <person name="Delage L."/>
            <person name="Delaroque N."/>
            <person name="Dittami S.M."/>
            <person name="Doulbeau S."/>
            <person name="Elias M."/>
            <person name="Farnham G."/>
            <person name="Gachon C.M."/>
            <person name="Gschloessl B."/>
            <person name="Heesch S."/>
            <person name="Jabbari K."/>
            <person name="Jubin C."/>
            <person name="Kawai H."/>
            <person name="Kimura K."/>
            <person name="Kloareg B."/>
            <person name="Kupper F.C."/>
            <person name="Lang D."/>
            <person name="Le Bail A."/>
            <person name="Leblanc C."/>
            <person name="Lerouge P."/>
            <person name="Lohr M."/>
            <person name="Lopez P.J."/>
            <person name="Martens C."/>
            <person name="Maumus F."/>
            <person name="Michel G."/>
            <person name="Miranda-Saavedra D."/>
            <person name="Morales J."/>
            <person name="Moreau H."/>
            <person name="Motomura T."/>
            <person name="Nagasato C."/>
            <person name="Napoli C.A."/>
            <person name="Nelson D.R."/>
            <person name="Nyvall-Collen P."/>
            <person name="Peters A.F."/>
            <person name="Pommier C."/>
            <person name="Potin P."/>
            <person name="Poulain J."/>
            <person name="Quesneville H."/>
            <person name="Read B."/>
            <person name="Rensing S.A."/>
            <person name="Ritter A."/>
            <person name="Rousvoal S."/>
            <person name="Samanta M."/>
            <person name="Samson G."/>
            <person name="Schroeder D.C."/>
            <person name="Segurens B."/>
            <person name="Strittmatter M."/>
            <person name="Tonon T."/>
            <person name="Tregear J.W."/>
            <person name="Valentin K."/>
            <person name="von Dassow P."/>
            <person name="Yamagishi T."/>
            <person name="Van de Peer Y."/>
            <person name="Wincker P."/>
        </authorList>
    </citation>
    <scope>NUCLEOTIDE SEQUENCE [LARGE SCALE GENOMIC DNA]</scope>
    <source>
        <strain evidence="9">Ec32 / CCAP1310/4</strain>
    </source>
</reference>
<evidence type="ECO:0000256" key="5">
    <source>
        <dbReference type="ARBA" id="ARBA00023136"/>
    </source>
</evidence>
<organism evidence="8 9">
    <name type="scientific">Ectocarpus siliculosus</name>
    <name type="common">Brown alga</name>
    <name type="synonym">Conferva siliculosa</name>
    <dbReference type="NCBI Taxonomy" id="2880"/>
    <lineage>
        <taxon>Eukaryota</taxon>
        <taxon>Sar</taxon>
        <taxon>Stramenopiles</taxon>
        <taxon>Ochrophyta</taxon>
        <taxon>PX clade</taxon>
        <taxon>Phaeophyceae</taxon>
        <taxon>Ectocarpales</taxon>
        <taxon>Ectocarpaceae</taxon>
        <taxon>Ectocarpus</taxon>
    </lineage>
</organism>
<dbReference type="EMBL" id="FN648409">
    <property type="protein sequence ID" value="CBN76854.1"/>
    <property type="molecule type" value="Genomic_DNA"/>
</dbReference>
<dbReference type="InterPro" id="IPR037185">
    <property type="entry name" value="EmrE-like"/>
</dbReference>
<dbReference type="STRING" id="2880.D8LIX0"/>
<feature type="region of interest" description="Disordered" evidence="6">
    <location>
        <begin position="33"/>
        <end position="80"/>
    </location>
</feature>
<dbReference type="InParanoid" id="D8LIX0"/>
<sequence>MYATASPLPSPSAAAGPDKVNVEVAAAALLNSSSRRKRNGTTRTTLKRVEEMKGVAEGSSSASSIIAPSASSTDSANGAKPSEPWRARLTLALVACLYGTNYTAIKFMGDFMDTSSLLTLRFGLASLALLPALKGVGMDVLLAGAEVGIYATLGYMAQAYAMRSLPASQLALVGCLAVLVVPFLDQISGKRKVGVATISAAVLACGGAALLQSGGAQPDSVDGAADLLPRVLALLQPFFFGFSTWRMETVVQRHPGQALPLTASQVAVVAITSALWSIAQGGEGSQEAEECHVPTL</sequence>
<keyword evidence="5" id="KW-0472">Membrane</keyword>
<feature type="compositionally biased region" description="Low complexity" evidence="6">
    <location>
        <begin position="59"/>
        <end position="76"/>
    </location>
</feature>
<evidence type="ECO:0000256" key="4">
    <source>
        <dbReference type="ARBA" id="ARBA00022989"/>
    </source>
</evidence>
<evidence type="ECO:0000256" key="1">
    <source>
        <dbReference type="ARBA" id="ARBA00004651"/>
    </source>
</evidence>
<dbReference type="OrthoDB" id="2017960at2759"/>
<evidence type="ECO:0000256" key="3">
    <source>
        <dbReference type="ARBA" id="ARBA00022692"/>
    </source>
</evidence>
<protein>
    <recommendedName>
        <fullName evidence="7">EamA domain-containing protein</fullName>
    </recommendedName>
</protein>
<accession>D8LIX0</accession>
<comment type="subcellular location">
    <subcellularLocation>
        <location evidence="1">Cell membrane</location>
        <topology evidence="1">Multi-pass membrane protein</topology>
    </subcellularLocation>
</comment>
<dbReference type="AlphaFoldDB" id="D8LIX0"/>
<evidence type="ECO:0000256" key="6">
    <source>
        <dbReference type="SAM" id="MobiDB-lite"/>
    </source>
</evidence>
<keyword evidence="4" id="KW-1133">Transmembrane helix</keyword>